<accession>A0A1I7N2R3</accession>
<reference evidence="2" key="1">
    <citation type="submission" date="2016-10" db="EMBL/GenBank/DDBJ databases">
        <authorList>
            <person name="Varghese N."/>
            <person name="Submissions S."/>
        </authorList>
    </citation>
    <scope>NUCLEOTIDE SEQUENCE [LARGE SCALE GENOMIC DNA]</scope>
    <source>
        <strain evidence="2">DSM 14807</strain>
    </source>
</reference>
<organism evidence="1 2">
    <name type="scientific">Thermoflavifilum thermophilum</name>
    <dbReference type="NCBI Taxonomy" id="1393122"/>
    <lineage>
        <taxon>Bacteria</taxon>
        <taxon>Pseudomonadati</taxon>
        <taxon>Bacteroidota</taxon>
        <taxon>Chitinophagia</taxon>
        <taxon>Chitinophagales</taxon>
        <taxon>Chitinophagaceae</taxon>
        <taxon>Thermoflavifilum</taxon>
    </lineage>
</organism>
<dbReference type="RefSeq" id="WP_092457087.1">
    <property type="nucleotide sequence ID" value="NZ_FPCJ01000001.1"/>
</dbReference>
<dbReference type="STRING" id="1393122.SAMN05660895_0437"/>
<name>A0A1I7N2R3_9BACT</name>
<dbReference type="AlphaFoldDB" id="A0A1I7N2R3"/>
<dbReference type="Proteomes" id="UP000199537">
    <property type="component" value="Unassembled WGS sequence"/>
</dbReference>
<dbReference type="EMBL" id="FPCJ01000001">
    <property type="protein sequence ID" value="SFV28905.1"/>
    <property type="molecule type" value="Genomic_DNA"/>
</dbReference>
<dbReference type="Pfam" id="PF13715">
    <property type="entry name" value="CarbopepD_reg_2"/>
    <property type="match status" value="1"/>
</dbReference>
<dbReference type="SUPFAM" id="SSF49464">
    <property type="entry name" value="Carboxypeptidase regulatory domain-like"/>
    <property type="match status" value="1"/>
</dbReference>
<evidence type="ECO:0000313" key="2">
    <source>
        <dbReference type="Proteomes" id="UP000199537"/>
    </source>
</evidence>
<dbReference type="InterPro" id="IPR008969">
    <property type="entry name" value="CarboxyPept-like_regulatory"/>
</dbReference>
<protein>
    <submittedName>
        <fullName evidence="1">CarboxypepD_reg-like domain-containing protein</fullName>
    </submittedName>
</protein>
<gene>
    <name evidence="1" type="ORF">SAMN05660895_0437</name>
</gene>
<evidence type="ECO:0000313" key="1">
    <source>
        <dbReference type="EMBL" id="SFV28905.1"/>
    </source>
</evidence>
<sequence>MSSSIAGKWYLILGMQMMWHVSLLYAQSAFTGTVKDAQTHLALYPATVQNRTAGVYALTNPDGSFAVVARPGDTIWIAFLGYETDTLVMTQNIAHHPVEIDLKPMTHSLQPVVVHGGLNPYQMDSIQRMQLFGAYLSRARQPLAGTYTPSGFGIVLSPFTYFSHKQRNLRKFRRMFEAYERAEREKYYQNLKLQLLADKYNPQRIMEITGLRGDSLQAFLHTMQPDTSFLLQAPQDAVDMYIRQQYQKFLHQKKSNR</sequence>
<proteinExistence type="predicted"/>
<dbReference type="OrthoDB" id="1118857at2"/>
<keyword evidence="2" id="KW-1185">Reference proteome</keyword>